<comment type="caution">
    <text evidence="5">The sequence shown here is derived from an EMBL/GenBank/DDBJ whole genome shotgun (WGS) entry which is preliminary data.</text>
</comment>
<name>A0ABP5XFC3_9ACTN</name>
<evidence type="ECO:0000259" key="4">
    <source>
        <dbReference type="PROSITE" id="PS50949"/>
    </source>
</evidence>
<dbReference type="InterPro" id="IPR036390">
    <property type="entry name" value="WH_DNA-bd_sf"/>
</dbReference>
<dbReference type="SMART" id="SM00895">
    <property type="entry name" value="FCD"/>
    <property type="match status" value="1"/>
</dbReference>
<dbReference type="InterPro" id="IPR000524">
    <property type="entry name" value="Tscrpt_reg_HTH_GntR"/>
</dbReference>
<dbReference type="InterPro" id="IPR011711">
    <property type="entry name" value="GntR_C"/>
</dbReference>
<sequence>MSGAPETRATVALSRGCMDIAVGDAATRRLKTSETVARDIVHDMVEEGLRTGDRMPSETAMLERYGVSRESLREGLRLLEVQGLITIRRGPGGGPVVGQIDPANLGRTATLYYHLAGATYHELFDAWVLMDSMLAELAARNADRATARKALEPFLEATATRDDDPTAFFEAHAHFHSAIAGLAGNRVLELTFQTPGLIVSHHVMVTADPRDLAEVLDHDHAMVAKAIMSGHPRKAGNEMAAHIRNVTGYYRNQNMDGLIDWR</sequence>
<evidence type="ECO:0000313" key="6">
    <source>
        <dbReference type="Proteomes" id="UP001501231"/>
    </source>
</evidence>
<keyword evidence="2" id="KW-0238">DNA-binding</keyword>
<dbReference type="Proteomes" id="UP001501231">
    <property type="component" value="Unassembled WGS sequence"/>
</dbReference>
<gene>
    <name evidence="5" type="primary">glcC</name>
    <name evidence="5" type="ORF">GCM10010191_86810</name>
</gene>
<proteinExistence type="predicted"/>
<dbReference type="InterPro" id="IPR036388">
    <property type="entry name" value="WH-like_DNA-bd_sf"/>
</dbReference>
<reference evidence="6" key="1">
    <citation type="journal article" date="2019" name="Int. J. Syst. Evol. Microbiol.">
        <title>The Global Catalogue of Microorganisms (GCM) 10K type strain sequencing project: providing services to taxonomists for standard genome sequencing and annotation.</title>
        <authorList>
            <consortium name="The Broad Institute Genomics Platform"/>
            <consortium name="The Broad Institute Genome Sequencing Center for Infectious Disease"/>
            <person name="Wu L."/>
            <person name="Ma J."/>
        </authorList>
    </citation>
    <scope>NUCLEOTIDE SEQUENCE [LARGE SCALE GENOMIC DNA]</scope>
    <source>
        <strain evidence="6">JCM 3325</strain>
    </source>
</reference>
<dbReference type="InterPro" id="IPR008920">
    <property type="entry name" value="TF_FadR/GntR_C"/>
</dbReference>
<evidence type="ECO:0000256" key="3">
    <source>
        <dbReference type="ARBA" id="ARBA00023163"/>
    </source>
</evidence>
<dbReference type="Gene3D" id="1.10.10.10">
    <property type="entry name" value="Winged helix-like DNA-binding domain superfamily/Winged helix DNA-binding domain"/>
    <property type="match status" value="1"/>
</dbReference>
<dbReference type="Gene3D" id="1.20.120.530">
    <property type="entry name" value="GntR ligand-binding domain-like"/>
    <property type="match status" value="1"/>
</dbReference>
<evidence type="ECO:0000256" key="2">
    <source>
        <dbReference type="ARBA" id="ARBA00023125"/>
    </source>
</evidence>
<dbReference type="EMBL" id="BAAARW010000039">
    <property type="protein sequence ID" value="GAA2454507.1"/>
    <property type="molecule type" value="Genomic_DNA"/>
</dbReference>
<dbReference type="SUPFAM" id="SSF48008">
    <property type="entry name" value="GntR ligand-binding domain-like"/>
    <property type="match status" value="1"/>
</dbReference>
<keyword evidence="3" id="KW-0804">Transcription</keyword>
<organism evidence="5 6">
    <name type="scientific">Actinomadura vinacea</name>
    <dbReference type="NCBI Taxonomy" id="115336"/>
    <lineage>
        <taxon>Bacteria</taxon>
        <taxon>Bacillati</taxon>
        <taxon>Actinomycetota</taxon>
        <taxon>Actinomycetes</taxon>
        <taxon>Streptosporangiales</taxon>
        <taxon>Thermomonosporaceae</taxon>
        <taxon>Actinomadura</taxon>
    </lineage>
</organism>
<dbReference type="SMART" id="SM00345">
    <property type="entry name" value="HTH_GNTR"/>
    <property type="match status" value="1"/>
</dbReference>
<accession>A0ABP5XFC3</accession>
<dbReference type="SUPFAM" id="SSF46785">
    <property type="entry name" value="Winged helix' DNA-binding domain"/>
    <property type="match status" value="1"/>
</dbReference>
<dbReference type="RefSeq" id="WP_344597403.1">
    <property type="nucleotide sequence ID" value="NZ_BAAARW010000039.1"/>
</dbReference>
<dbReference type="PANTHER" id="PTHR43537:SF5">
    <property type="entry name" value="UXU OPERON TRANSCRIPTIONAL REGULATOR"/>
    <property type="match status" value="1"/>
</dbReference>
<dbReference type="PRINTS" id="PR00035">
    <property type="entry name" value="HTHGNTR"/>
</dbReference>
<feature type="domain" description="HTH gntR-type" evidence="4">
    <location>
        <begin position="30"/>
        <end position="100"/>
    </location>
</feature>
<keyword evidence="6" id="KW-1185">Reference proteome</keyword>
<protein>
    <submittedName>
        <fullName evidence="5">Transcriptional regulator GlcC</fullName>
    </submittedName>
</protein>
<dbReference type="Pfam" id="PF07729">
    <property type="entry name" value="FCD"/>
    <property type="match status" value="1"/>
</dbReference>
<evidence type="ECO:0000313" key="5">
    <source>
        <dbReference type="EMBL" id="GAA2454507.1"/>
    </source>
</evidence>
<dbReference type="PROSITE" id="PS50949">
    <property type="entry name" value="HTH_GNTR"/>
    <property type="match status" value="1"/>
</dbReference>
<dbReference type="PANTHER" id="PTHR43537">
    <property type="entry name" value="TRANSCRIPTIONAL REGULATOR, GNTR FAMILY"/>
    <property type="match status" value="1"/>
</dbReference>
<dbReference type="Pfam" id="PF00392">
    <property type="entry name" value="GntR"/>
    <property type="match status" value="1"/>
</dbReference>
<evidence type="ECO:0000256" key="1">
    <source>
        <dbReference type="ARBA" id="ARBA00023015"/>
    </source>
</evidence>
<keyword evidence="1" id="KW-0805">Transcription regulation</keyword>